<evidence type="ECO:0000259" key="1">
    <source>
        <dbReference type="Pfam" id="PF03435"/>
    </source>
</evidence>
<reference evidence="3 4" key="1">
    <citation type="journal article" date="2014" name="Int. J. Syst. Evol. Microbiol.">
        <title>Complete genome sequence of Corynebacterium casei LMG S-19264T (=DSM 44701T), isolated from a smear-ripened cheese.</title>
        <authorList>
            <consortium name="US DOE Joint Genome Institute (JGI-PGF)"/>
            <person name="Walter F."/>
            <person name="Albersmeier A."/>
            <person name="Kalinowski J."/>
            <person name="Ruckert C."/>
        </authorList>
    </citation>
    <scope>NUCLEOTIDE SEQUENCE [LARGE SCALE GENOMIC DNA]</scope>
    <source>
        <strain evidence="3 4">KCTC 23968</strain>
    </source>
</reference>
<evidence type="ECO:0008006" key="5">
    <source>
        <dbReference type="Google" id="ProtNLM"/>
    </source>
</evidence>
<dbReference type="RefSeq" id="WP_189583529.1">
    <property type="nucleotide sequence ID" value="NZ_BMYV01000001.1"/>
</dbReference>
<evidence type="ECO:0000259" key="2">
    <source>
        <dbReference type="Pfam" id="PF13761"/>
    </source>
</evidence>
<dbReference type="Proteomes" id="UP000600865">
    <property type="component" value="Unassembled WGS sequence"/>
</dbReference>
<proteinExistence type="predicted"/>
<evidence type="ECO:0000313" key="3">
    <source>
        <dbReference type="EMBL" id="GGX65815.1"/>
    </source>
</evidence>
<dbReference type="EMBL" id="BMYV01000001">
    <property type="protein sequence ID" value="GGX65815.1"/>
    <property type="molecule type" value="Genomic_DNA"/>
</dbReference>
<dbReference type="PANTHER" id="PTHR43796:SF2">
    <property type="entry name" value="CARBOXYNORSPERMIDINE SYNTHASE"/>
    <property type="match status" value="1"/>
</dbReference>
<organism evidence="3 4">
    <name type="scientific">Litorimonas cladophorae</name>
    <dbReference type="NCBI Taxonomy" id="1220491"/>
    <lineage>
        <taxon>Bacteria</taxon>
        <taxon>Pseudomonadati</taxon>
        <taxon>Pseudomonadota</taxon>
        <taxon>Alphaproteobacteria</taxon>
        <taxon>Maricaulales</taxon>
        <taxon>Robiginitomaculaceae</taxon>
    </lineage>
</organism>
<sequence>MKVLIIGGYGTFGFGMAERLSDEPELELILAGRSLDKAETACAKLSGATTLTPLKLDRNALDLAFKPDLIVDASGPFQAYGGSPVVDYCLKHGIPYADISDDGAFVSAVLAQSKAAKTAGIALISGLSTCPVLSAIGLREIEARIGPATDVTIGIAPSPKAELGRNVVAAVANYAGQDKVSVLRSGKIVKTTGLTEVRNETICVPGKIPLPRLPFALADAPDAVVLGADFSALRNIWTGAGTRPIWLHRLLVILSKGVARGIVPKLTPFADIFHRARGLFRFGIDRGGMVVRASNTDGDASWHLVAEGDHGPRIPALPVVAFIRQMAEGVTPVAGAYSGHQIIGLPELAPEFSKLDITYGLQFDSESLPVYEQVLGSAHGDLHPSIIDMHRTGDGRVFVGECDVTRGRNPLSHIVAAIVGFPKSGRNVPVSVTVVPKENGETWTRNFGGKTFSSHHSLGKKKWARHVTERFGPIAIHMAILEESGNLRIETQGWSIFGLPLPRVLRPGGDVFETQDRQGRFVFHVDLKAPLFGRLCKYEGWLTPET</sequence>
<dbReference type="AlphaFoldDB" id="A0A918KL89"/>
<dbReference type="Gene3D" id="3.40.50.720">
    <property type="entry name" value="NAD(P)-binding Rossmann-like Domain"/>
    <property type="match status" value="1"/>
</dbReference>
<accession>A0A918KL89</accession>
<dbReference type="InterPro" id="IPR025311">
    <property type="entry name" value="DUF4166"/>
</dbReference>
<feature type="domain" description="Saccharopine dehydrogenase NADP binding" evidence="1">
    <location>
        <begin position="3"/>
        <end position="123"/>
    </location>
</feature>
<evidence type="ECO:0000313" key="4">
    <source>
        <dbReference type="Proteomes" id="UP000600865"/>
    </source>
</evidence>
<dbReference type="SUPFAM" id="SSF51735">
    <property type="entry name" value="NAD(P)-binding Rossmann-fold domains"/>
    <property type="match status" value="1"/>
</dbReference>
<dbReference type="Pfam" id="PF13761">
    <property type="entry name" value="DUF4166"/>
    <property type="match status" value="1"/>
</dbReference>
<dbReference type="Pfam" id="PF03435">
    <property type="entry name" value="Sacchrp_dh_NADP"/>
    <property type="match status" value="1"/>
</dbReference>
<gene>
    <name evidence="3" type="ORF">GCM10011309_15110</name>
</gene>
<name>A0A918KL89_9PROT</name>
<keyword evidence="4" id="KW-1185">Reference proteome</keyword>
<comment type="caution">
    <text evidence="3">The sequence shown here is derived from an EMBL/GenBank/DDBJ whole genome shotgun (WGS) entry which is preliminary data.</text>
</comment>
<dbReference type="InterPro" id="IPR005097">
    <property type="entry name" value="Sacchrp_dh_NADP-bd"/>
</dbReference>
<feature type="domain" description="DUF4166" evidence="2">
    <location>
        <begin position="382"/>
        <end position="542"/>
    </location>
</feature>
<protein>
    <recommendedName>
        <fullName evidence="5">Saccharopine dehydrogenase</fullName>
    </recommendedName>
</protein>
<dbReference type="PANTHER" id="PTHR43796">
    <property type="entry name" value="CARBOXYNORSPERMIDINE SYNTHASE"/>
    <property type="match status" value="1"/>
</dbReference>
<dbReference type="InterPro" id="IPR036291">
    <property type="entry name" value="NAD(P)-bd_dom_sf"/>
</dbReference>